<protein>
    <recommendedName>
        <fullName evidence="4">Extensin</fullName>
    </recommendedName>
</protein>
<dbReference type="Proteomes" id="UP000094776">
    <property type="component" value="Chromosome 2"/>
</dbReference>
<dbReference type="RefSeq" id="WP_069271389.1">
    <property type="nucleotide sequence ID" value="NZ_CP013444.1"/>
</dbReference>
<feature type="compositionally biased region" description="Pro residues" evidence="1">
    <location>
        <begin position="259"/>
        <end position="271"/>
    </location>
</feature>
<dbReference type="AlphaFoldDB" id="A0A1B4Q175"/>
<proteinExistence type="predicted"/>
<evidence type="ECO:0000313" key="3">
    <source>
        <dbReference type="Proteomes" id="UP000094776"/>
    </source>
</evidence>
<sequence length="271" mass="27288">MTNTRRKVMIAGGLLVVATSVSYLMLLRADHRAIAEAGFGEAAPAAPAQVAPSRADDDHAVQGSIGQPASAAATATHADAAPQQPPVTVSAVPPPPPVSAVPPPPPAPVSLLQKPPPAQPPEQPPARVSATLVPGQAVPSVSEKPQPPVQPSEPPSAAVASVDAQKSAASPANPAQHASRQRDGLTRHAMTNPARTSETPETAALVRESAKLDPSLPPPQLPAGAGAGTDRHGSSTGSNAVAAAMTERLVRESSSFKPSSPPPKDNPVAPQ</sequence>
<feature type="compositionally biased region" description="Pro residues" evidence="1">
    <location>
        <begin position="92"/>
        <end position="124"/>
    </location>
</feature>
<name>A0A1B4Q175_BURCE</name>
<feature type="region of interest" description="Disordered" evidence="1">
    <location>
        <begin position="48"/>
        <end position="271"/>
    </location>
</feature>
<evidence type="ECO:0000313" key="2">
    <source>
        <dbReference type="EMBL" id="AOK19942.1"/>
    </source>
</evidence>
<organism evidence="2 3">
    <name type="scientific">Burkholderia cepacia</name>
    <name type="common">Pseudomonas cepacia</name>
    <dbReference type="NCBI Taxonomy" id="292"/>
    <lineage>
        <taxon>Bacteria</taxon>
        <taxon>Pseudomonadati</taxon>
        <taxon>Pseudomonadota</taxon>
        <taxon>Betaproteobacteria</taxon>
        <taxon>Burkholderiales</taxon>
        <taxon>Burkholderiaceae</taxon>
        <taxon>Burkholderia</taxon>
        <taxon>Burkholderia cepacia complex</taxon>
    </lineage>
</organism>
<feature type="compositionally biased region" description="Low complexity" evidence="1">
    <location>
        <begin position="67"/>
        <end position="91"/>
    </location>
</feature>
<evidence type="ECO:0008006" key="4">
    <source>
        <dbReference type="Google" id="ProtNLM"/>
    </source>
</evidence>
<reference evidence="2 3" key="1">
    <citation type="submission" date="2015-12" db="EMBL/GenBank/DDBJ databases">
        <title>Diversity of Burkholderia near neighbor genomes.</title>
        <authorList>
            <person name="Sahl J."/>
            <person name="Wagner D."/>
            <person name="Keim P."/>
        </authorList>
    </citation>
    <scope>NUCLEOTIDE SEQUENCE [LARGE SCALE GENOMIC DNA]</scope>
    <source>
        <strain evidence="2 3">MSMB1184WGS</strain>
    </source>
</reference>
<dbReference type="EMBL" id="CP013444">
    <property type="protein sequence ID" value="AOK19942.1"/>
    <property type="molecule type" value="Genomic_DNA"/>
</dbReference>
<gene>
    <name evidence="2" type="ORF">WT26_29385</name>
</gene>
<evidence type="ECO:0000256" key="1">
    <source>
        <dbReference type="SAM" id="MobiDB-lite"/>
    </source>
</evidence>
<accession>A0A1B4Q175</accession>
<feature type="compositionally biased region" description="Pro residues" evidence="1">
    <location>
        <begin position="145"/>
        <end position="154"/>
    </location>
</feature>